<protein>
    <submittedName>
        <fullName evidence="2">Uncharacterized protein</fullName>
    </submittedName>
</protein>
<keyword evidence="3" id="KW-1185">Reference proteome</keyword>
<feature type="compositionally biased region" description="Polar residues" evidence="1">
    <location>
        <begin position="21"/>
        <end position="41"/>
    </location>
</feature>
<proteinExistence type="predicted"/>
<sequence length="126" mass="13993">MTHSHIIGSGVHAIHAPSRRISNVRSPAATHWNTGRNTYTRSCRDTPRLAAADRSRRRCPETPLPRRDSVAPWPATRAVRKWSRPPPSGTPETSYPPPASSCVAADRDTRRWGLRRARAVASPARD</sequence>
<feature type="compositionally biased region" description="Pro residues" evidence="1">
    <location>
        <begin position="84"/>
        <end position="99"/>
    </location>
</feature>
<accession>A0AAW0QM86</accession>
<dbReference type="EMBL" id="JAQQWP010000007">
    <property type="protein sequence ID" value="KAK8109647.1"/>
    <property type="molecule type" value="Genomic_DNA"/>
</dbReference>
<feature type="compositionally biased region" description="Basic and acidic residues" evidence="1">
    <location>
        <begin position="42"/>
        <end position="69"/>
    </location>
</feature>
<evidence type="ECO:0000313" key="2">
    <source>
        <dbReference type="EMBL" id="KAK8109647.1"/>
    </source>
</evidence>
<dbReference type="Proteomes" id="UP001392437">
    <property type="component" value="Unassembled WGS sequence"/>
</dbReference>
<dbReference type="AlphaFoldDB" id="A0AAW0QM86"/>
<feature type="region of interest" description="Disordered" evidence="1">
    <location>
        <begin position="21"/>
        <end position="109"/>
    </location>
</feature>
<reference evidence="2 3" key="1">
    <citation type="submission" date="2023-01" db="EMBL/GenBank/DDBJ databases">
        <title>Analysis of 21 Apiospora genomes using comparative genomics revels a genus with tremendous synthesis potential of carbohydrate active enzymes and secondary metabolites.</title>
        <authorList>
            <person name="Sorensen T."/>
        </authorList>
    </citation>
    <scope>NUCLEOTIDE SEQUENCE [LARGE SCALE GENOMIC DNA]</scope>
    <source>
        <strain evidence="2 3">CBS 117206</strain>
    </source>
</reference>
<comment type="caution">
    <text evidence="2">The sequence shown here is derived from an EMBL/GenBank/DDBJ whole genome shotgun (WGS) entry which is preliminary data.</text>
</comment>
<evidence type="ECO:0000256" key="1">
    <source>
        <dbReference type="SAM" id="MobiDB-lite"/>
    </source>
</evidence>
<gene>
    <name evidence="2" type="ORF">PG999_007784</name>
</gene>
<evidence type="ECO:0000313" key="3">
    <source>
        <dbReference type="Proteomes" id="UP001392437"/>
    </source>
</evidence>
<name>A0AAW0QM86_9PEZI</name>
<organism evidence="2 3">
    <name type="scientific">Apiospora kogelbergensis</name>
    <dbReference type="NCBI Taxonomy" id="1337665"/>
    <lineage>
        <taxon>Eukaryota</taxon>
        <taxon>Fungi</taxon>
        <taxon>Dikarya</taxon>
        <taxon>Ascomycota</taxon>
        <taxon>Pezizomycotina</taxon>
        <taxon>Sordariomycetes</taxon>
        <taxon>Xylariomycetidae</taxon>
        <taxon>Amphisphaeriales</taxon>
        <taxon>Apiosporaceae</taxon>
        <taxon>Apiospora</taxon>
    </lineage>
</organism>